<dbReference type="EC" id="1.14.13.148" evidence="6"/>
<sequence length="514" mass="55530">MTGNRLERMPDNTVAIIGAGPSGLACARWLRAHGLEPLLFEAADQLGGQWNSLSPMSGVWPGMRTNTSRVTTAFSDMDHIEGTATYPRHDEMLAYLERYAEHFDLLPRIRTRARVEHLLRGDDGLWQIHSNTDGVIRREVFRRAIVATGRHVAPDVPDIAGIESFCGSFGAAHTSHYCGPERLRGRSVVVAGCSISALEIAAEIALAGAAQVTASYRRQRYVLPKLIKGVPTESVMFTRAAAIAAQRCPPDIAAEALKAMVLNAAGSPEQFGARKPHENIFAAGITQSQNFLPAVAEGRIVTRPWIERIDGRTVHFADGSAVEADALLLGTGYRLSLPFLSPELAETVELDTANMTLHDFTLHPDLPGLAFAGLIDLIGPFFPAIELQARWIAYSFTGIAARPTPEKQAMALSRSRAARTFGPAVPTHVAALAFARNAGIEPSLEHYPELERALLFGPLSAISFRLEGPDRLPNASFLAKKAAAEFGAITSEDFTAEERSIRDMLRAAAATAAA</sequence>
<keyword evidence="2" id="KW-0285">Flavoprotein</keyword>
<dbReference type="EMBL" id="HG916852">
    <property type="protein sequence ID" value="CDM56893.1"/>
    <property type="molecule type" value="Genomic_DNA"/>
</dbReference>
<dbReference type="PRINTS" id="PR00370">
    <property type="entry name" value="FMOXYGENASE"/>
</dbReference>
<evidence type="ECO:0000313" key="8">
    <source>
        <dbReference type="EMBL" id="CDM56893.1"/>
    </source>
</evidence>
<dbReference type="GO" id="GO:0050660">
    <property type="term" value="F:flavin adenine dinucleotide binding"/>
    <property type="evidence" value="ECO:0007669"/>
    <property type="project" value="InterPro"/>
</dbReference>
<dbReference type="eggNOG" id="COG2072">
    <property type="taxonomic scope" value="Bacteria"/>
</dbReference>
<dbReference type="RefSeq" id="WP_024313800.1">
    <property type="nucleotide sequence ID" value="NZ_ATTO01000006.1"/>
</dbReference>
<keyword evidence="8" id="KW-0503">Monooxygenase</keyword>
<evidence type="ECO:0000256" key="3">
    <source>
        <dbReference type="ARBA" id="ARBA00022827"/>
    </source>
</evidence>
<evidence type="ECO:0000256" key="6">
    <source>
        <dbReference type="ARBA" id="ARBA00034528"/>
    </source>
</evidence>
<dbReference type="AlphaFoldDB" id="W6RDX9"/>
<name>W6RDX9_9HYPH</name>
<evidence type="ECO:0000256" key="1">
    <source>
        <dbReference type="ARBA" id="ARBA00009183"/>
    </source>
</evidence>
<comment type="similarity">
    <text evidence="1">Belongs to the FMO family.</text>
</comment>
<evidence type="ECO:0000256" key="7">
    <source>
        <dbReference type="ARBA" id="ARBA00035159"/>
    </source>
</evidence>
<protein>
    <recommendedName>
        <fullName evidence="7">Trimethylamine monooxygenase</fullName>
        <ecNumber evidence="6">1.14.13.148</ecNumber>
    </recommendedName>
</protein>
<dbReference type="GO" id="GO:0050661">
    <property type="term" value="F:NADP binding"/>
    <property type="evidence" value="ECO:0007669"/>
    <property type="project" value="InterPro"/>
</dbReference>
<dbReference type="SUPFAM" id="SSF51905">
    <property type="entry name" value="FAD/NAD(P)-binding domain"/>
    <property type="match status" value="2"/>
</dbReference>
<dbReference type="InterPro" id="IPR020946">
    <property type="entry name" value="Flavin_mOase-like"/>
</dbReference>
<dbReference type="InterPro" id="IPR036188">
    <property type="entry name" value="FAD/NAD-bd_sf"/>
</dbReference>
<dbReference type="Pfam" id="PF00743">
    <property type="entry name" value="FMO-like"/>
    <property type="match status" value="1"/>
</dbReference>
<dbReference type="PANTHER" id="PTHR23023">
    <property type="entry name" value="DIMETHYLANILINE MONOOXYGENASE"/>
    <property type="match status" value="1"/>
</dbReference>
<evidence type="ECO:0000256" key="4">
    <source>
        <dbReference type="ARBA" id="ARBA00022857"/>
    </source>
</evidence>
<evidence type="ECO:0000256" key="2">
    <source>
        <dbReference type="ARBA" id="ARBA00022630"/>
    </source>
</evidence>
<dbReference type="KEGG" id="rhl:LPU83_1219"/>
<dbReference type="PATRIC" id="fig|348824.6.peg.1315"/>
<reference evidence="8" key="1">
    <citation type="submission" date="2013-11" db="EMBL/GenBank/DDBJ databases">
        <title>Draft genome sequence of the broad-host-range Rhizobium sp. LPU83 strain, a member of the low-genetic diversity Oregon-like Rhizobium sp. group.</title>
        <authorList>
            <person name="Wibberg D."/>
            <person name="Puehler A."/>
            <person name="Schlueter A."/>
        </authorList>
    </citation>
    <scope>NUCLEOTIDE SEQUENCE [LARGE SCALE GENOMIC DNA]</scope>
    <source>
        <strain evidence="8">LPU83</strain>
    </source>
</reference>
<accession>W6RDX9</accession>
<dbReference type="InterPro" id="IPR050346">
    <property type="entry name" value="FMO-like"/>
</dbReference>
<keyword evidence="3" id="KW-0274">FAD</keyword>
<dbReference type="GO" id="GO:0034899">
    <property type="term" value="F:trimethylamine monooxygenase activity"/>
    <property type="evidence" value="ECO:0007669"/>
    <property type="project" value="UniProtKB-EC"/>
</dbReference>
<dbReference type="GO" id="GO:0004499">
    <property type="term" value="F:N,N-dimethylaniline monooxygenase activity"/>
    <property type="evidence" value="ECO:0007669"/>
    <property type="project" value="InterPro"/>
</dbReference>
<evidence type="ECO:0000256" key="5">
    <source>
        <dbReference type="ARBA" id="ARBA00023002"/>
    </source>
</evidence>
<dbReference type="InterPro" id="IPR000960">
    <property type="entry name" value="Flavin_mOase"/>
</dbReference>
<keyword evidence="4" id="KW-0521">NADP</keyword>
<organism evidence="8 9">
    <name type="scientific">Rhizobium favelukesii</name>
    <dbReference type="NCBI Taxonomy" id="348824"/>
    <lineage>
        <taxon>Bacteria</taxon>
        <taxon>Pseudomonadati</taxon>
        <taxon>Pseudomonadota</taxon>
        <taxon>Alphaproteobacteria</taxon>
        <taxon>Hyphomicrobiales</taxon>
        <taxon>Rhizobiaceae</taxon>
        <taxon>Rhizobium/Agrobacterium group</taxon>
        <taxon>Rhizobium</taxon>
    </lineage>
</organism>
<proteinExistence type="inferred from homology"/>
<dbReference type="HOGENOM" id="CLU_006909_8_3_5"/>
<dbReference type="PROSITE" id="PS51257">
    <property type="entry name" value="PROKAR_LIPOPROTEIN"/>
    <property type="match status" value="1"/>
</dbReference>
<dbReference type="Gene3D" id="3.50.50.60">
    <property type="entry name" value="FAD/NAD(P)-binding domain"/>
    <property type="match status" value="1"/>
</dbReference>
<keyword evidence="5 8" id="KW-0560">Oxidoreductase</keyword>
<evidence type="ECO:0000313" key="9">
    <source>
        <dbReference type="Proteomes" id="UP000019443"/>
    </source>
</evidence>
<keyword evidence="9" id="KW-1185">Reference proteome</keyword>
<dbReference type="Proteomes" id="UP000019443">
    <property type="component" value="Chromosome"/>
</dbReference>
<gene>
    <name evidence="8" type="primary">FMO2</name>
    <name evidence="8" type="ORF">LPU83_1219</name>
</gene>
<dbReference type="PIRSF" id="PIRSF000332">
    <property type="entry name" value="FMO"/>
    <property type="match status" value="1"/>
</dbReference>